<keyword evidence="3" id="KW-1185">Reference proteome</keyword>
<accession>A0A919PK27</accession>
<sequence length="237" mass="27041">MPAHSLAPAMIFGVSEWVYNDRPDGARFLPERIAEPGRTEIEDEIWAWIVRGEDDAAEFVDYLEDDEERHGATDEELAAAYEKALDVRRAQQRGWGPVQSNLTVAFTELNQLGVLARENFSCCGTCASGEIHDERDESRHWHGYLWYHQQDTESLMSSPTGSVYLGYGVYPPEDFDETAYESLSEAEQQAGYQADLERLMDGTVFPVLRRHGMQVEWNRKQSTRILVTGARWYAPLT</sequence>
<feature type="domain" description="DUF6891" evidence="1">
    <location>
        <begin position="38"/>
        <end position="232"/>
    </location>
</feature>
<organism evidence="2 3">
    <name type="scientific">Dactylosporangium siamense</name>
    <dbReference type="NCBI Taxonomy" id="685454"/>
    <lineage>
        <taxon>Bacteria</taxon>
        <taxon>Bacillati</taxon>
        <taxon>Actinomycetota</taxon>
        <taxon>Actinomycetes</taxon>
        <taxon>Micromonosporales</taxon>
        <taxon>Micromonosporaceae</taxon>
        <taxon>Dactylosporangium</taxon>
    </lineage>
</organism>
<reference evidence="2" key="1">
    <citation type="submission" date="2021-01" db="EMBL/GenBank/DDBJ databases">
        <title>Whole genome shotgun sequence of Dactylosporangium siamense NBRC 106093.</title>
        <authorList>
            <person name="Komaki H."/>
            <person name="Tamura T."/>
        </authorList>
    </citation>
    <scope>NUCLEOTIDE SEQUENCE</scope>
    <source>
        <strain evidence="2">NBRC 106093</strain>
    </source>
</reference>
<comment type="caution">
    <text evidence="2">The sequence shown here is derived from an EMBL/GenBank/DDBJ whole genome shotgun (WGS) entry which is preliminary data.</text>
</comment>
<name>A0A919PK27_9ACTN</name>
<evidence type="ECO:0000313" key="3">
    <source>
        <dbReference type="Proteomes" id="UP000660611"/>
    </source>
</evidence>
<evidence type="ECO:0000313" key="2">
    <source>
        <dbReference type="EMBL" id="GIG45404.1"/>
    </source>
</evidence>
<dbReference type="EMBL" id="BONQ01000052">
    <property type="protein sequence ID" value="GIG45404.1"/>
    <property type="molecule type" value="Genomic_DNA"/>
</dbReference>
<dbReference type="Proteomes" id="UP000660611">
    <property type="component" value="Unassembled WGS sequence"/>
</dbReference>
<protein>
    <recommendedName>
        <fullName evidence="1">DUF6891 domain-containing protein</fullName>
    </recommendedName>
</protein>
<dbReference type="AlphaFoldDB" id="A0A919PK27"/>
<evidence type="ECO:0000259" key="1">
    <source>
        <dbReference type="Pfam" id="PF21831"/>
    </source>
</evidence>
<dbReference type="Pfam" id="PF21831">
    <property type="entry name" value="DUF6891"/>
    <property type="match status" value="1"/>
</dbReference>
<gene>
    <name evidence="2" type="ORF">Dsi01nite_034450</name>
</gene>
<dbReference type="InterPro" id="IPR054186">
    <property type="entry name" value="DUF6891"/>
</dbReference>
<proteinExistence type="predicted"/>